<evidence type="ECO:0000313" key="11">
    <source>
        <dbReference type="EMBL" id="SLM49568.1"/>
    </source>
</evidence>
<evidence type="ECO:0000256" key="8">
    <source>
        <dbReference type="ARBA" id="ARBA00047326"/>
    </source>
</evidence>
<feature type="binding site" evidence="9">
    <location>
        <position position="36"/>
    </location>
    <ligand>
        <name>[4Fe-4S] cluster</name>
        <dbReference type="ChEBI" id="CHEBI:49883"/>
        <label>1</label>
    </ligand>
</feature>
<keyword evidence="6 9" id="KW-0408">Iron</keyword>
<evidence type="ECO:0000256" key="7">
    <source>
        <dbReference type="ARBA" id="ARBA00023014"/>
    </source>
</evidence>
<dbReference type="EMBL" id="LT828648">
    <property type="protein sequence ID" value="SLM49568.1"/>
    <property type="molecule type" value="Genomic_DNA"/>
</dbReference>
<protein>
    <recommendedName>
        <fullName evidence="9">Lipoyl synthase</fullName>
        <ecNumber evidence="9">2.8.1.8</ecNumber>
    </recommendedName>
    <alternativeName>
        <fullName evidence="9">Lip-syn</fullName>
        <shortName evidence="9">LS</shortName>
    </alternativeName>
    <alternativeName>
        <fullName evidence="9">Lipoate synthase</fullName>
    </alternativeName>
    <alternativeName>
        <fullName evidence="9">Lipoic acid synthase</fullName>
    </alternativeName>
    <alternativeName>
        <fullName evidence="9">Sulfur insertion protein LipA</fullName>
    </alternativeName>
</protein>
<dbReference type="NCBIfam" id="NF009544">
    <property type="entry name" value="PRK12928.1"/>
    <property type="match status" value="1"/>
</dbReference>
<feature type="binding site" evidence="9">
    <location>
        <position position="273"/>
    </location>
    <ligand>
        <name>[4Fe-4S] cluster</name>
        <dbReference type="ChEBI" id="CHEBI:49883"/>
        <label>1</label>
    </ligand>
</feature>
<dbReference type="GO" id="GO:0009249">
    <property type="term" value="P:protein lipoylation"/>
    <property type="evidence" value="ECO:0007669"/>
    <property type="project" value="UniProtKB-UniRule"/>
</dbReference>
<dbReference type="KEGG" id="nja:NSJP_3401"/>
<keyword evidence="3 9" id="KW-0808">Transferase</keyword>
<dbReference type="Proteomes" id="UP000192042">
    <property type="component" value="Chromosome I"/>
</dbReference>
<evidence type="ECO:0000313" key="12">
    <source>
        <dbReference type="Proteomes" id="UP000192042"/>
    </source>
</evidence>
<dbReference type="Gene3D" id="3.20.20.70">
    <property type="entry name" value="Aldolase class I"/>
    <property type="match status" value="1"/>
</dbReference>
<dbReference type="NCBIfam" id="TIGR00510">
    <property type="entry name" value="lipA"/>
    <property type="match status" value="1"/>
</dbReference>
<dbReference type="NCBIfam" id="NF004019">
    <property type="entry name" value="PRK05481.1"/>
    <property type="match status" value="1"/>
</dbReference>
<gene>
    <name evidence="9 11" type="primary">lipA</name>
    <name evidence="11" type="ORF">NSJP_3401</name>
</gene>
<evidence type="ECO:0000256" key="6">
    <source>
        <dbReference type="ARBA" id="ARBA00023004"/>
    </source>
</evidence>
<dbReference type="SUPFAM" id="SSF102114">
    <property type="entry name" value="Radical SAM enzymes"/>
    <property type="match status" value="1"/>
</dbReference>
<evidence type="ECO:0000256" key="9">
    <source>
        <dbReference type="HAMAP-Rule" id="MF_00206"/>
    </source>
</evidence>
<comment type="subcellular location">
    <subcellularLocation>
        <location evidence="9">Cytoplasm</location>
    </subcellularLocation>
</comment>
<evidence type="ECO:0000256" key="3">
    <source>
        <dbReference type="ARBA" id="ARBA00022679"/>
    </source>
</evidence>
<dbReference type="Pfam" id="PF04055">
    <property type="entry name" value="Radical_SAM"/>
    <property type="match status" value="1"/>
</dbReference>
<keyword evidence="2 9" id="KW-0963">Cytoplasm</keyword>
<dbReference type="GO" id="GO:0051539">
    <property type="term" value="F:4 iron, 4 sulfur cluster binding"/>
    <property type="evidence" value="ECO:0007669"/>
    <property type="project" value="UniProtKB-UniRule"/>
</dbReference>
<keyword evidence="5 9" id="KW-0479">Metal-binding</keyword>
<dbReference type="InterPro" id="IPR006638">
    <property type="entry name" value="Elp3/MiaA/NifB-like_rSAM"/>
</dbReference>
<dbReference type="AlphaFoldDB" id="A0A1W1I960"/>
<proteinExistence type="inferred from homology"/>
<comment type="similarity">
    <text evidence="9">Belongs to the radical SAM superfamily. Lipoyl synthase family.</text>
</comment>
<dbReference type="FunFam" id="3.20.20.70:FF:000040">
    <property type="entry name" value="Lipoyl synthase"/>
    <property type="match status" value="1"/>
</dbReference>
<keyword evidence="7 9" id="KW-0411">Iron-sulfur</keyword>
<keyword evidence="1 9" id="KW-0004">4Fe-4S</keyword>
<keyword evidence="4 9" id="KW-0949">S-adenosyl-L-methionine</keyword>
<comment type="pathway">
    <text evidence="9">Protein modification; protein lipoylation via endogenous pathway; protein N(6)-(lipoyl)lysine from octanoyl-[acyl-carrier-protein]: step 2/2.</text>
</comment>
<sequence>MSRPRLPAWFRVQAQTGPDYLYIKRVLEELKLHTICEEARCPNRWECWNARTATFLILGDICTRRCHYCSVQTGKPLPLDLKEPGRVAEAVRALGLRHVVVTSVNRDELSDGGAGMFAATIRETRRLNPDCTIEVLIPDFGGDAAALNEVCCARPDILNHNIETVARLFPAIRPQGKYGRSIEVLRQAKQQGMTTKSGLIVGMGETLDEARQVMRDLRSGECDILTIGQYLQPTKQHIPVERFYEPALFDALKTEALALGFHHVESGPLVRSSYHASDHAGLDRNQE</sequence>
<evidence type="ECO:0000256" key="5">
    <source>
        <dbReference type="ARBA" id="ARBA00022723"/>
    </source>
</evidence>
<dbReference type="InterPro" id="IPR031691">
    <property type="entry name" value="LIAS_N"/>
</dbReference>
<feature type="binding site" evidence="9">
    <location>
        <position position="69"/>
    </location>
    <ligand>
        <name>[4Fe-4S] cluster</name>
        <dbReference type="ChEBI" id="CHEBI:49883"/>
        <label>2</label>
        <note>4Fe-4S-S-AdoMet</note>
    </ligand>
</feature>
<dbReference type="UniPathway" id="UPA00538">
    <property type="reaction ID" value="UER00593"/>
</dbReference>
<dbReference type="InterPro" id="IPR003698">
    <property type="entry name" value="Lipoyl_synth"/>
</dbReference>
<comment type="cofactor">
    <cofactor evidence="9">
        <name>[4Fe-4S] cluster</name>
        <dbReference type="ChEBI" id="CHEBI:49883"/>
    </cofactor>
    <text evidence="9">Binds 2 [4Fe-4S] clusters per subunit. One cluster is coordinated with 3 cysteines and an exchangeable S-adenosyl-L-methionine.</text>
</comment>
<keyword evidence="12" id="KW-1185">Reference proteome</keyword>
<evidence type="ECO:0000259" key="10">
    <source>
        <dbReference type="PROSITE" id="PS51918"/>
    </source>
</evidence>
<dbReference type="PROSITE" id="PS51918">
    <property type="entry name" value="RADICAL_SAM"/>
    <property type="match status" value="1"/>
</dbReference>
<comment type="catalytic activity">
    <reaction evidence="8 9">
        <text>[[Fe-S] cluster scaffold protein carrying a second [4Fe-4S](2+) cluster] + N(6)-octanoyl-L-lysyl-[protein] + 2 oxidized [2Fe-2S]-[ferredoxin] + 2 S-adenosyl-L-methionine + 4 H(+) = [[Fe-S] cluster scaffold protein] + N(6)-[(R)-dihydrolipoyl]-L-lysyl-[protein] + 4 Fe(3+) + 2 hydrogen sulfide + 2 5'-deoxyadenosine + 2 L-methionine + 2 reduced [2Fe-2S]-[ferredoxin]</text>
        <dbReference type="Rhea" id="RHEA:16585"/>
        <dbReference type="Rhea" id="RHEA-COMP:9928"/>
        <dbReference type="Rhea" id="RHEA-COMP:10000"/>
        <dbReference type="Rhea" id="RHEA-COMP:10001"/>
        <dbReference type="Rhea" id="RHEA-COMP:10475"/>
        <dbReference type="Rhea" id="RHEA-COMP:14568"/>
        <dbReference type="Rhea" id="RHEA-COMP:14569"/>
        <dbReference type="ChEBI" id="CHEBI:15378"/>
        <dbReference type="ChEBI" id="CHEBI:17319"/>
        <dbReference type="ChEBI" id="CHEBI:29034"/>
        <dbReference type="ChEBI" id="CHEBI:29919"/>
        <dbReference type="ChEBI" id="CHEBI:33722"/>
        <dbReference type="ChEBI" id="CHEBI:33737"/>
        <dbReference type="ChEBI" id="CHEBI:33738"/>
        <dbReference type="ChEBI" id="CHEBI:57844"/>
        <dbReference type="ChEBI" id="CHEBI:59789"/>
        <dbReference type="ChEBI" id="CHEBI:78809"/>
        <dbReference type="ChEBI" id="CHEBI:83100"/>
        <dbReference type="EC" id="2.8.1.8"/>
    </reaction>
</comment>
<accession>A0A1W1I960</accession>
<dbReference type="STRING" id="1325564.NSJP_3401"/>
<dbReference type="GO" id="GO:0046872">
    <property type="term" value="F:metal ion binding"/>
    <property type="evidence" value="ECO:0007669"/>
    <property type="project" value="UniProtKB-KW"/>
</dbReference>
<dbReference type="PANTHER" id="PTHR10949:SF0">
    <property type="entry name" value="LIPOYL SYNTHASE, MITOCHONDRIAL"/>
    <property type="match status" value="1"/>
</dbReference>
<evidence type="ECO:0000256" key="4">
    <source>
        <dbReference type="ARBA" id="ARBA00022691"/>
    </source>
</evidence>
<dbReference type="InterPro" id="IPR058240">
    <property type="entry name" value="rSAM_sf"/>
</dbReference>
<feature type="binding site" evidence="9">
    <location>
        <position position="41"/>
    </location>
    <ligand>
        <name>[4Fe-4S] cluster</name>
        <dbReference type="ChEBI" id="CHEBI:49883"/>
        <label>1</label>
    </ligand>
</feature>
<dbReference type="PANTHER" id="PTHR10949">
    <property type="entry name" value="LIPOYL SYNTHASE"/>
    <property type="match status" value="1"/>
</dbReference>
<evidence type="ECO:0000256" key="1">
    <source>
        <dbReference type="ARBA" id="ARBA00022485"/>
    </source>
</evidence>
<name>A0A1W1I960_9BACT</name>
<organism evidence="11 12">
    <name type="scientific">Nitrospira japonica</name>
    <dbReference type="NCBI Taxonomy" id="1325564"/>
    <lineage>
        <taxon>Bacteria</taxon>
        <taxon>Pseudomonadati</taxon>
        <taxon>Nitrospirota</taxon>
        <taxon>Nitrospiria</taxon>
        <taxon>Nitrospirales</taxon>
        <taxon>Nitrospiraceae</taxon>
        <taxon>Nitrospira</taxon>
    </lineage>
</organism>
<dbReference type="GO" id="GO:0016992">
    <property type="term" value="F:lipoate synthase activity"/>
    <property type="evidence" value="ECO:0007669"/>
    <property type="project" value="UniProtKB-UniRule"/>
</dbReference>
<dbReference type="SFLD" id="SFLDG01058">
    <property type="entry name" value="lipoyl_synthase_like"/>
    <property type="match status" value="1"/>
</dbReference>
<dbReference type="EC" id="2.8.1.8" evidence="9"/>
<dbReference type="InterPro" id="IPR013785">
    <property type="entry name" value="Aldolase_TIM"/>
</dbReference>
<feature type="binding site" evidence="9">
    <location>
        <position position="62"/>
    </location>
    <ligand>
        <name>[4Fe-4S] cluster</name>
        <dbReference type="ChEBI" id="CHEBI:49883"/>
        <label>2</label>
        <note>4Fe-4S-S-AdoMet</note>
    </ligand>
</feature>
<dbReference type="SFLD" id="SFLDS00029">
    <property type="entry name" value="Radical_SAM"/>
    <property type="match status" value="1"/>
</dbReference>
<dbReference type="GO" id="GO:0005737">
    <property type="term" value="C:cytoplasm"/>
    <property type="evidence" value="ECO:0007669"/>
    <property type="project" value="UniProtKB-SubCell"/>
</dbReference>
<dbReference type="SFLD" id="SFLDF00271">
    <property type="entry name" value="lipoyl_synthase"/>
    <property type="match status" value="1"/>
</dbReference>
<dbReference type="InterPro" id="IPR007197">
    <property type="entry name" value="rSAM"/>
</dbReference>
<dbReference type="SMART" id="SM00729">
    <property type="entry name" value="Elp3"/>
    <property type="match status" value="1"/>
</dbReference>
<reference evidence="11 12" key="1">
    <citation type="submission" date="2017-03" db="EMBL/GenBank/DDBJ databases">
        <authorList>
            <person name="Afonso C.L."/>
            <person name="Miller P.J."/>
            <person name="Scott M.A."/>
            <person name="Spackman E."/>
            <person name="Goraichik I."/>
            <person name="Dimitrov K.M."/>
            <person name="Suarez D.L."/>
            <person name="Swayne D.E."/>
        </authorList>
    </citation>
    <scope>NUCLEOTIDE SEQUENCE [LARGE SCALE GENOMIC DNA]</scope>
    <source>
        <strain evidence="11">Genome sequencing of Nitrospira japonica strain NJ11</strain>
    </source>
</reference>
<dbReference type="CDD" id="cd01335">
    <property type="entry name" value="Radical_SAM"/>
    <property type="match status" value="1"/>
</dbReference>
<feature type="binding site" evidence="9">
    <location>
        <position position="47"/>
    </location>
    <ligand>
        <name>[4Fe-4S] cluster</name>
        <dbReference type="ChEBI" id="CHEBI:49883"/>
        <label>1</label>
    </ligand>
</feature>
<dbReference type="Pfam" id="PF16881">
    <property type="entry name" value="LIAS_N"/>
    <property type="match status" value="1"/>
</dbReference>
<evidence type="ECO:0000256" key="2">
    <source>
        <dbReference type="ARBA" id="ARBA00022490"/>
    </source>
</evidence>
<comment type="function">
    <text evidence="9">Catalyzes the radical-mediated insertion of two sulfur atoms into the C-6 and C-8 positions of the octanoyl moiety bound to the lipoyl domains of lipoate-dependent enzymes, thereby converting the octanoylated domains into lipoylated derivatives.</text>
</comment>
<dbReference type="HAMAP" id="MF_00206">
    <property type="entry name" value="Lipoyl_synth"/>
    <property type="match status" value="1"/>
</dbReference>
<feature type="binding site" evidence="9">
    <location>
        <position position="66"/>
    </location>
    <ligand>
        <name>[4Fe-4S] cluster</name>
        <dbReference type="ChEBI" id="CHEBI:49883"/>
        <label>2</label>
        <note>4Fe-4S-S-AdoMet</note>
    </ligand>
</feature>
<feature type="domain" description="Radical SAM core" evidence="10">
    <location>
        <begin position="48"/>
        <end position="262"/>
    </location>
</feature>
<dbReference type="PIRSF" id="PIRSF005963">
    <property type="entry name" value="Lipoyl_synth"/>
    <property type="match status" value="1"/>
</dbReference>